<dbReference type="KEGG" id="cdet:87949913"/>
<dbReference type="GeneID" id="87949913"/>
<sequence length="464" mass="48893">MPFNTKAFNTHIGPRRFLHQVLHTSIPPPFPIPIMAITPSTPKRRVRHSLPAVLMRAGTSKGLFIHRSHLPQTQDEWATPLLAAMGSRYNDARQIDGVGGGSSVTSKVAVVAPSSRPGVDVEYTFVQVAVGSETVDLSGNCGNICSGVGPFAVQERLVAPPPGARAVDVRIFNTNTSKLIVETVHVDEDGNVEEDGDCLIPGVRGSGSEIKVAFVEPVGSMTGKLFPSGERSEKIVVEEVRALGDFAVDVTLIDSANPFVLVDAQSLPAPLRGQPADSPLALEVAEAIRRRGAVRMGLAATIEAAGLVRGTPKLAYLSRPSADENTMAKEAADIRVQAYSMGKPHPSLQLTGGVTLASAVITEGTVAHRIAGGEGSTLQTEGIPTPRRTPSPVEGALKSPAGEVLGGSLTGEHNAGRTVRIKHGSGTMDVEVWAHEGAEGVAVDRCVVTRTARRLFEGNVLYYS</sequence>
<dbReference type="SUPFAM" id="SSF54506">
    <property type="entry name" value="Diaminopimelate epimerase-like"/>
    <property type="match status" value="2"/>
</dbReference>
<dbReference type="GO" id="GO:0016853">
    <property type="term" value="F:isomerase activity"/>
    <property type="evidence" value="ECO:0007669"/>
    <property type="project" value="UniProtKB-KW"/>
</dbReference>
<accession>A0AAX4IYV9</accession>
<gene>
    <name evidence="4" type="ORF">CDEST_13413</name>
</gene>
<keyword evidence="2" id="KW-0413">Isomerase</keyword>
<evidence type="ECO:0000256" key="2">
    <source>
        <dbReference type="ARBA" id="ARBA00023235"/>
    </source>
</evidence>
<evidence type="ECO:0000256" key="3">
    <source>
        <dbReference type="SAM" id="MobiDB-lite"/>
    </source>
</evidence>
<protein>
    <recommendedName>
        <fullName evidence="6">Isomerase YraM</fullName>
    </recommendedName>
</protein>
<dbReference type="PANTHER" id="PTHR43709:SF2">
    <property type="entry name" value="DUF453 DOMAIN PROTEIN (AFU_ORTHOLOGUE AFUA_6G00360)"/>
    <property type="match status" value="1"/>
</dbReference>
<dbReference type="Proteomes" id="UP001322277">
    <property type="component" value="Chromosome 9"/>
</dbReference>
<dbReference type="Gene3D" id="3.10.310.10">
    <property type="entry name" value="Diaminopimelate Epimerase, Chain A, domain 1"/>
    <property type="match status" value="2"/>
</dbReference>
<dbReference type="EMBL" id="CP137313">
    <property type="protein sequence ID" value="WQF88399.1"/>
    <property type="molecule type" value="Genomic_DNA"/>
</dbReference>
<proteinExistence type="inferred from homology"/>
<name>A0AAX4IYV9_9PEZI</name>
<feature type="region of interest" description="Disordered" evidence="3">
    <location>
        <begin position="375"/>
        <end position="394"/>
    </location>
</feature>
<reference evidence="5" key="1">
    <citation type="journal article" date="2023" name="bioRxiv">
        <title>Complete genome of the Medicago anthracnose fungus, Colletotrichum destructivum, reveals a mini-chromosome-like region within a core chromosome.</title>
        <authorList>
            <person name="Lapalu N."/>
            <person name="Simon A."/>
            <person name="Lu A."/>
            <person name="Plaumann P.-L."/>
            <person name="Amselem J."/>
            <person name="Pigne S."/>
            <person name="Auger A."/>
            <person name="Koch C."/>
            <person name="Dallery J.-F."/>
            <person name="O'Connell R.J."/>
        </authorList>
    </citation>
    <scope>NUCLEOTIDE SEQUENCE [LARGE SCALE GENOMIC DNA]</scope>
    <source>
        <strain evidence="5">CBS 520.97</strain>
    </source>
</reference>
<evidence type="ECO:0000313" key="4">
    <source>
        <dbReference type="EMBL" id="WQF88399.1"/>
    </source>
</evidence>
<evidence type="ECO:0008006" key="6">
    <source>
        <dbReference type="Google" id="ProtNLM"/>
    </source>
</evidence>
<evidence type="ECO:0000256" key="1">
    <source>
        <dbReference type="ARBA" id="ARBA00007673"/>
    </source>
</evidence>
<organism evidence="4 5">
    <name type="scientific">Colletotrichum destructivum</name>
    <dbReference type="NCBI Taxonomy" id="34406"/>
    <lineage>
        <taxon>Eukaryota</taxon>
        <taxon>Fungi</taxon>
        <taxon>Dikarya</taxon>
        <taxon>Ascomycota</taxon>
        <taxon>Pezizomycotina</taxon>
        <taxon>Sordariomycetes</taxon>
        <taxon>Hypocreomycetidae</taxon>
        <taxon>Glomerellales</taxon>
        <taxon>Glomerellaceae</taxon>
        <taxon>Colletotrichum</taxon>
        <taxon>Colletotrichum destructivum species complex</taxon>
    </lineage>
</organism>
<dbReference type="InterPro" id="IPR007400">
    <property type="entry name" value="PrpF-like"/>
</dbReference>
<dbReference type="PANTHER" id="PTHR43709">
    <property type="entry name" value="ACONITATE ISOMERASE-RELATED"/>
    <property type="match status" value="1"/>
</dbReference>
<dbReference type="AlphaFoldDB" id="A0AAX4IYV9"/>
<keyword evidence="5" id="KW-1185">Reference proteome</keyword>
<evidence type="ECO:0000313" key="5">
    <source>
        <dbReference type="Proteomes" id="UP001322277"/>
    </source>
</evidence>
<comment type="similarity">
    <text evidence="1">Belongs to the PrpF family.</text>
</comment>
<dbReference type="RefSeq" id="XP_062785620.1">
    <property type="nucleotide sequence ID" value="XM_062929569.1"/>
</dbReference>
<dbReference type="Pfam" id="PF04303">
    <property type="entry name" value="PrpF"/>
    <property type="match status" value="1"/>
</dbReference>